<dbReference type="Proteomes" id="UP000663828">
    <property type="component" value="Unassembled WGS sequence"/>
</dbReference>
<evidence type="ECO:0000313" key="2">
    <source>
        <dbReference type="Proteomes" id="UP000663828"/>
    </source>
</evidence>
<organism evidence="1 2">
    <name type="scientific">Adineta ricciae</name>
    <name type="common">Rotifer</name>
    <dbReference type="NCBI Taxonomy" id="249248"/>
    <lineage>
        <taxon>Eukaryota</taxon>
        <taxon>Metazoa</taxon>
        <taxon>Spiralia</taxon>
        <taxon>Gnathifera</taxon>
        <taxon>Rotifera</taxon>
        <taxon>Eurotatoria</taxon>
        <taxon>Bdelloidea</taxon>
        <taxon>Adinetida</taxon>
        <taxon>Adinetidae</taxon>
        <taxon>Adineta</taxon>
    </lineage>
</organism>
<reference evidence="1" key="1">
    <citation type="submission" date="2021-02" db="EMBL/GenBank/DDBJ databases">
        <authorList>
            <person name="Nowell W R."/>
        </authorList>
    </citation>
    <scope>NUCLEOTIDE SEQUENCE</scope>
</reference>
<feature type="non-terminal residue" evidence="1">
    <location>
        <position position="151"/>
    </location>
</feature>
<sequence length="151" mass="17528">MGCRHSSSPPNSPKKVVKNSNPIALKKKIFLSHSQRLHHPKFNGWKTSSPLKTFNLEQILDGQEENLVKRLEFTSTCLLYDVSSTHILLFDNNQLHLIDMNTMNTRTILVSMDIQEIVWSTHLNRFLVLTTDQLYQTELDQMQLKPVQQIQ</sequence>
<evidence type="ECO:0000313" key="1">
    <source>
        <dbReference type="EMBL" id="CAF1675656.1"/>
    </source>
</evidence>
<keyword evidence="2" id="KW-1185">Reference proteome</keyword>
<dbReference type="AlphaFoldDB" id="A0A816GI94"/>
<protein>
    <submittedName>
        <fullName evidence="1">Uncharacterized protein</fullName>
    </submittedName>
</protein>
<accession>A0A816GI94</accession>
<comment type="caution">
    <text evidence="1">The sequence shown here is derived from an EMBL/GenBank/DDBJ whole genome shotgun (WGS) entry which is preliminary data.</text>
</comment>
<dbReference type="EMBL" id="CAJNOR010013882">
    <property type="protein sequence ID" value="CAF1675656.1"/>
    <property type="molecule type" value="Genomic_DNA"/>
</dbReference>
<proteinExistence type="predicted"/>
<gene>
    <name evidence="1" type="ORF">XAT740_LOCUS59548</name>
</gene>
<name>A0A816GI94_ADIRI</name>